<protein>
    <submittedName>
        <fullName evidence="8">C2 domain</fullName>
    </submittedName>
</protein>
<evidence type="ECO:0000313" key="8">
    <source>
        <dbReference type="EMBL" id="KRX05452.1"/>
    </source>
</evidence>
<feature type="transmembrane region" description="Helical" evidence="6">
    <location>
        <begin position="569"/>
        <end position="590"/>
    </location>
</feature>
<proteinExistence type="predicted"/>
<dbReference type="InterPro" id="IPR037721">
    <property type="entry name" value="Ferlin"/>
</dbReference>
<dbReference type="EMBL" id="LDAU01000107">
    <property type="protein sequence ID" value="KRX05452.1"/>
    <property type="molecule type" value="Genomic_DNA"/>
</dbReference>
<dbReference type="InParanoid" id="A0A0V0QT28"/>
<dbReference type="Gene3D" id="2.60.40.150">
    <property type="entry name" value="C2 domain"/>
    <property type="match status" value="2"/>
</dbReference>
<reference evidence="8 9" key="1">
    <citation type="journal article" date="2015" name="Sci. Rep.">
        <title>Genome of the facultative scuticociliatosis pathogen Pseudocohnilembus persalinus provides insight into its virulence through horizontal gene transfer.</title>
        <authorList>
            <person name="Xiong J."/>
            <person name="Wang G."/>
            <person name="Cheng J."/>
            <person name="Tian M."/>
            <person name="Pan X."/>
            <person name="Warren A."/>
            <person name="Jiang C."/>
            <person name="Yuan D."/>
            <person name="Miao W."/>
        </authorList>
    </citation>
    <scope>NUCLEOTIDE SEQUENCE [LARGE SCALE GENOMIC DNA]</scope>
    <source>
        <strain evidence="8">36N120E</strain>
    </source>
</reference>
<dbReference type="PROSITE" id="PS50004">
    <property type="entry name" value="C2"/>
    <property type="match status" value="2"/>
</dbReference>
<dbReference type="PANTHER" id="PTHR12546">
    <property type="entry name" value="FER-1-LIKE"/>
    <property type="match status" value="1"/>
</dbReference>
<dbReference type="Proteomes" id="UP000054937">
    <property type="component" value="Unassembled WGS sequence"/>
</dbReference>
<comment type="subcellular location">
    <subcellularLocation>
        <location evidence="1">Membrane</location>
        <topology evidence="1">Single-pass membrane protein</topology>
    </subcellularLocation>
</comment>
<accession>A0A0V0QT28</accession>
<dbReference type="PANTHER" id="PTHR12546:SF33">
    <property type="entry name" value="SPERM VESICLE FUSION PROTEIN FER-1"/>
    <property type="match status" value="1"/>
</dbReference>
<dbReference type="SUPFAM" id="SSF49562">
    <property type="entry name" value="C2 domain (Calcium/lipid-binding domain, CaLB)"/>
    <property type="match status" value="2"/>
</dbReference>
<evidence type="ECO:0000313" key="9">
    <source>
        <dbReference type="Proteomes" id="UP000054937"/>
    </source>
</evidence>
<evidence type="ECO:0000259" key="7">
    <source>
        <dbReference type="PROSITE" id="PS50004"/>
    </source>
</evidence>
<comment type="caution">
    <text evidence="8">The sequence shown here is derived from an EMBL/GenBank/DDBJ whole genome shotgun (WGS) entry which is preliminary data.</text>
</comment>
<feature type="domain" description="C2" evidence="7">
    <location>
        <begin position="296"/>
        <end position="426"/>
    </location>
</feature>
<dbReference type="OrthoDB" id="270970at2759"/>
<dbReference type="InterPro" id="IPR000008">
    <property type="entry name" value="C2_dom"/>
</dbReference>
<sequence>MNNSGDSISLESVQEVKLDNLFKKHIKKLIAKDKNLIQVDYDTDEEEDYSIQPEWIENREIFNDELEDFIKPNKYLRKIPLSIGSTRKELKENVVSQMLGYEEQEAQITGQLKFIALKSKGEDYKSLYKYKQEVELQKKKMIGESYTCRIYVTRGIHVGGEGNIQDLFLQMKVDGQNLETWNETLKQKHLKKDTNNPDFYVSYDFDIVLPGSAILTLQVWSDQMALFGGDELVGQTKIDIEDRYFSDKWNAINKACYSQQKEKKFKMPMEQRNLVLPDTAGSVGRLECWIEVIPKKDLKFNAPLYIFPPPQYEFELRVIVWSTRNCVFKDEFEECNDVYVKGGLAKGSENQETDIHWRCRNKGNFNYRMKFKVKYPMVSEDDYGNDKFQVSIWDKDILGADELIGEQTINLNYHQLINKAVVRDKKTQMRTALYTEEDGVIAPFVSDKKKKKGEQDKKKEDNNIIFVDKDGNSVTTTNRIWFEVFNTFANLDEDGDVIENAVNIPQGEVELSFELVPLAIAAEEQNALGRNAPNQFPFLPEPAGRFSFDILHPCDFLKEIIGPNNYRKMWIIICTVFILTFLIWFGIVFFNNYIAVWAAK</sequence>
<dbReference type="AlphaFoldDB" id="A0A0V0QT28"/>
<keyword evidence="2 6" id="KW-0812">Transmembrane</keyword>
<evidence type="ECO:0000256" key="1">
    <source>
        <dbReference type="ARBA" id="ARBA00004167"/>
    </source>
</evidence>
<dbReference type="Pfam" id="PF00168">
    <property type="entry name" value="C2"/>
    <property type="match status" value="2"/>
</dbReference>
<dbReference type="InterPro" id="IPR035892">
    <property type="entry name" value="C2_domain_sf"/>
</dbReference>
<evidence type="ECO:0000256" key="4">
    <source>
        <dbReference type="ARBA" id="ARBA00022989"/>
    </source>
</evidence>
<feature type="domain" description="C2" evidence="7">
    <location>
        <begin position="128"/>
        <end position="253"/>
    </location>
</feature>
<evidence type="ECO:0000256" key="6">
    <source>
        <dbReference type="SAM" id="Phobius"/>
    </source>
</evidence>
<dbReference type="GO" id="GO:0016020">
    <property type="term" value="C:membrane"/>
    <property type="evidence" value="ECO:0007669"/>
    <property type="project" value="UniProtKB-SubCell"/>
</dbReference>
<dbReference type="GO" id="GO:0007009">
    <property type="term" value="P:plasma membrane organization"/>
    <property type="evidence" value="ECO:0007669"/>
    <property type="project" value="TreeGrafter"/>
</dbReference>
<gene>
    <name evidence="8" type="ORF">PPERSA_04489</name>
</gene>
<organism evidence="8 9">
    <name type="scientific">Pseudocohnilembus persalinus</name>
    <name type="common">Ciliate</name>
    <dbReference type="NCBI Taxonomy" id="266149"/>
    <lineage>
        <taxon>Eukaryota</taxon>
        <taxon>Sar</taxon>
        <taxon>Alveolata</taxon>
        <taxon>Ciliophora</taxon>
        <taxon>Intramacronucleata</taxon>
        <taxon>Oligohymenophorea</taxon>
        <taxon>Scuticociliatia</taxon>
        <taxon>Philasterida</taxon>
        <taxon>Pseudocohnilembidae</taxon>
        <taxon>Pseudocohnilembus</taxon>
    </lineage>
</organism>
<evidence type="ECO:0000256" key="2">
    <source>
        <dbReference type="ARBA" id="ARBA00022692"/>
    </source>
</evidence>
<evidence type="ECO:0000256" key="3">
    <source>
        <dbReference type="ARBA" id="ARBA00022737"/>
    </source>
</evidence>
<keyword evidence="3" id="KW-0677">Repeat</keyword>
<keyword evidence="5 6" id="KW-0472">Membrane</keyword>
<name>A0A0V0QT28_PSEPJ</name>
<keyword evidence="4 6" id="KW-1133">Transmembrane helix</keyword>
<evidence type="ECO:0000256" key="5">
    <source>
        <dbReference type="ARBA" id="ARBA00023136"/>
    </source>
</evidence>
<keyword evidence="9" id="KW-1185">Reference proteome</keyword>